<accession>A0A8H4U9L4</accession>
<comment type="caution">
    <text evidence="2">The sequence shown here is derived from an EMBL/GenBank/DDBJ whole genome shotgun (WGS) entry which is preliminary data.</text>
</comment>
<dbReference type="AlphaFoldDB" id="A0A8H4U9L4"/>
<reference evidence="2" key="2">
    <citation type="submission" date="2020-05" db="EMBL/GenBank/DDBJ databases">
        <authorList>
            <person name="Kim H.-S."/>
            <person name="Proctor R.H."/>
            <person name="Brown D.W."/>
        </authorList>
    </citation>
    <scope>NUCLEOTIDE SEQUENCE</scope>
    <source>
        <strain evidence="2">NRRL 22465</strain>
    </source>
</reference>
<reference evidence="2" key="1">
    <citation type="journal article" date="2020" name="BMC Genomics">
        <title>Correction to: Identification and distribution of gene clusters required for synthesis of sphingolipid metabolism inhibitors in diverse species of the filamentous fungus Fusarium.</title>
        <authorList>
            <person name="Kim H.S."/>
            <person name="Lohmar J.M."/>
            <person name="Busman M."/>
            <person name="Brown D.W."/>
            <person name="Naumann T.A."/>
            <person name="Divon H.H."/>
            <person name="Lysoe E."/>
            <person name="Uhlig S."/>
            <person name="Proctor R.H."/>
        </authorList>
    </citation>
    <scope>NUCLEOTIDE SEQUENCE</scope>
    <source>
        <strain evidence="2">NRRL 22465</strain>
    </source>
</reference>
<dbReference type="EMBL" id="JABEYC010000922">
    <property type="protein sequence ID" value="KAF4972330.1"/>
    <property type="molecule type" value="Genomic_DNA"/>
</dbReference>
<feature type="compositionally biased region" description="Basic and acidic residues" evidence="1">
    <location>
        <begin position="20"/>
        <end position="32"/>
    </location>
</feature>
<organism evidence="2 3">
    <name type="scientific">Fusarium zealandicum</name>
    <dbReference type="NCBI Taxonomy" id="1053134"/>
    <lineage>
        <taxon>Eukaryota</taxon>
        <taxon>Fungi</taxon>
        <taxon>Dikarya</taxon>
        <taxon>Ascomycota</taxon>
        <taxon>Pezizomycotina</taxon>
        <taxon>Sordariomycetes</taxon>
        <taxon>Hypocreomycetidae</taxon>
        <taxon>Hypocreales</taxon>
        <taxon>Nectriaceae</taxon>
        <taxon>Fusarium</taxon>
        <taxon>Fusarium staphyleae species complex</taxon>
    </lineage>
</organism>
<dbReference type="Proteomes" id="UP000635477">
    <property type="component" value="Unassembled WGS sequence"/>
</dbReference>
<protein>
    <submittedName>
        <fullName evidence="2">Uncharacterized protein</fullName>
    </submittedName>
</protein>
<sequence>MSKLTSELVIVGRPEQAGDGNKEDCEASHDFDSLPNYGRFPFDRYSRDGRHTDDPLLDKSSAEHRKRLEQILDGLREAHKTRLEQYEVCKQKRHQHQETLDELVWNMRFLRPDRFSDIFEGVPNIHMDVMEHLREVRQEMWAKALSLERSMENFRRELFELGWYLKMGQREMARLDNSESFFQLRKEYMKRLSDEEDEIEPSMWMNGINCCDIPDSDSCNTIED</sequence>
<dbReference type="OrthoDB" id="5038898at2759"/>
<feature type="region of interest" description="Disordered" evidence="1">
    <location>
        <begin position="1"/>
        <end position="32"/>
    </location>
</feature>
<evidence type="ECO:0000313" key="2">
    <source>
        <dbReference type="EMBL" id="KAF4972330.1"/>
    </source>
</evidence>
<name>A0A8H4U9L4_9HYPO</name>
<evidence type="ECO:0000313" key="3">
    <source>
        <dbReference type="Proteomes" id="UP000635477"/>
    </source>
</evidence>
<evidence type="ECO:0000256" key="1">
    <source>
        <dbReference type="SAM" id="MobiDB-lite"/>
    </source>
</evidence>
<proteinExistence type="predicted"/>
<keyword evidence="3" id="KW-1185">Reference proteome</keyword>
<gene>
    <name evidence="2" type="ORF">FZEAL_9618</name>
</gene>